<dbReference type="EMBL" id="WNDP01000014">
    <property type="protein sequence ID" value="KAF1027110.1"/>
    <property type="molecule type" value="Genomic_DNA"/>
</dbReference>
<proteinExistence type="inferred from homology"/>
<dbReference type="PANTHER" id="PTHR30629:SF2">
    <property type="entry name" value="PROPHAGE INTEGRASE INTS-RELATED"/>
    <property type="match status" value="1"/>
</dbReference>
<evidence type="ECO:0000256" key="3">
    <source>
        <dbReference type="ARBA" id="ARBA00023125"/>
    </source>
</evidence>
<evidence type="ECO:0000259" key="7">
    <source>
        <dbReference type="PROSITE" id="PS51900"/>
    </source>
</evidence>
<dbReference type="PANTHER" id="PTHR30629">
    <property type="entry name" value="PROPHAGE INTEGRASE"/>
    <property type="match status" value="1"/>
</dbReference>
<dbReference type="PROSITE" id="PS51900">
    <property type="entry name" value="CB"/>
    <property type="match status" value="1"/>
</dbReference>
<dbReference type="Gene3D" id="1.10.150.130">
    <property type="match status" value="1"/>
</dbReference>
<dbReference type="InterPro" id="IPR044068">
    <property type="entry name" value="CB"/>
</dbReference>
<keyword evidence="4" id="KW-0233">DNA recombination</keyword>
<evidence type="ECO:0000256" key="1">
    <source>
        <dbReference type="ARBA" id="ARBA00008857"/>
    </source>
</evidence>
<evidence type="ECO:0000313" key="8">
    <source>
        <dbReference type="EMBL" id="KAF1027110.1"/>
    </source>
</evidence>
<dbReference type="Pfam" id="PF00589">
    <property type="entry name" value="Phage_integrase"/>
    <property type="match status" value="1"/>
</dbReference>
<name>A0A833PHC4_ACIBZ</name>
<comment type="similarity">
    <text evidence="1">Belongs to the 'phage' integrase family.</text>
</comment>
<organism evidence="8 9">
    <name type="scientific">Acinetobacter bereziniae</name>
    <name type="common">Acinetobacter genomosp. 10</name>
    <dbReference type="NCBI Taxonomy" id="106648"/>
    <lineage>
        <taxon>Bacteria</taxon>
        <taxon>Pseudomonadati</taxon>
        <taxon>Pseudomonadota</taxon>
        <taxon>Gammaproteobacteria</taxon>
        <taxon>Moraxellales</taxon>
        <taxon>Moraxellaceae</taxon>
        <taxon>Acinetobacter</taxon>
    </lineage>
</organism>
<evidence type="ECO:0000259" key="6">
    <source>
        <dbReference type="PROSITE" id="PS51898"/>
    </source>
</evidence>
<dbReference type="GO" id="GO:0015074">
    <property type="term" value="P:DNA integration"/>
    <property type="evidence" value="ECO:0007669"/>
    <property type="project" value="UniProtKB-KW"/>
</dbReference>
<dbReference type="GO" id="GO:0006310">
    <property type="term" value="P:DNA recombination"/>
    <property type="evidence" value="ECO:0007669"/>
    <property type="project" value="UniProtKB-KW"/>
</dbReference>
<keyword evidence="3 5" id="KW-0238">DNA-binding</keyword>
<evidence type="ECO:0000313" key="9">
    <source>
        <dbReference type="Proteomes" id="UP000490535"/>
    </source>
</evidence>
<evidence type="ECO:0000256" key="5">
    <source>
        <dbReference type="PROSITE-ProRule" id="PRU01248"/>
    </source>
</evidence>
<dbReference type="SUPFAM" id="SSF56349">
    <property type="entry name" value="DNA breaking-rejoining enzymes"/>
    <property type="match status" value="1"/>
</dbReference>
<evidence type="ECO:0000256" key="2">
    <source>
        <dbReference type="ARBA" id="ARBA00022908"/>
    </source>
</evidence>
<dbReference type="InterPro" id="IPR002104">
    <property type="entry name" value="Integrase_catalytic"/>
</dbReference>
<reference evidence="9" key="1">
    <citation type="journal article" date="2020" name="MBio">
        <title>Horizontal gene transfer to a defensive symbiont with a reduced genome amongst a multipartite beetle microbiome.</title>
        <authorList>
            <person name="Waterworth S.C."/>
            <person name="Florez L.V."/>
            <person name="Rees E.R."/>
            <person name="Hertweck C."/>
            <person name="Kaltenpoth M."/>
            <person name="Kwan J.C."/>
        </authorList>
    </citation>
    <scope>NUCLEOTIDE SEQUENCE [LARGE SCALE GENOMIC DNA]</scope>
</reference>
<dbReference type="Gene3D" id="1.10.443.10">
    <property type="entry name" value="Intergrase catalytic core"/>
    <property type="match status" value="1"/>
</dbReference>
<dbReference type="GO" id="GO:0003677">
    <property type="term" value="F:DNA binding"/>
    <property type="evidence" value="ECO:0007669"/>
    <property type="project" value="UniProtKB-UniRule"/>
</dbReference>
<evidence type="ECO:0008006" key="10">
    <source>
        <dbReference type="Google" id="ProtNLM"/>
    </source>
</evidence>
<keyword evidence="2" id="KW-0229">DNA integration</keyword>
<gene>
    <name evidence="8" type="ORF">GAK29_00916</name>
</gene>
<dbReference type="PROSITE" id="PS51898">
    <property type="entry name" value="TYR_RECOMBINASE"/>
    <property type="match status" value="1"/>
</dbReference>
<dbReference type="AlphaFoldDB" id="A0A833PHC4"/>
<accession>A0A833PHC4</accession>
<dbReference type="Pfam" id="PF13356">
    <property type="entry name" value="Arm-DNA-bind_3"/>
    <property type="match status" value="1"/>
</dbReference>
<dbReference type="InterPro" id="IPR038488">
    <property type="entry name" value="Integrase_DNA-bd_sf"/>
</dbReference>
<sequence length="409" mass="47008">MSKSERIKFTKTAIDALSIPGIYRDSELIGFAVRVNATCKTYIVEKKVKGKAVRSTIGLHGNLTLSQARILAQGLLSQMAQGHNPNEAKKAMRLELDHDMNLSRQHPTLEIAYNEYLKNRTLKPRTINDYNIIINDYLLDWKNIKIGHISRIQVQKKYAELTERSPAQANLAMSVFRAIFNFSIEHFLDSNDESIITSVNPIATLKAKRSWNKIKRRKGYVKQEQLADWINAVMHFNDTGRDAGTLKDFLLTLILTGFRRNECQSLKWDAVDLKYGWITSVDPKNREAHSLPIGHRLLEILRSRETRKINEYVFSSSSAKKKGYTTNLYEAKQKIIDETGIEFTFHDLRRTFGTIAENLDYGQYTIKRLLNHTVSGDVTEGYIQISDKKLRLAMQEIEDIVFEGYKEGE</sequence>
<dbReference type="InterPro" id="IPR010998">
    <property type="entry name" value="Integrase_recombinase_N"/>
</dbReference>
<dbReference type="InterPro" id="IPR011010">
    <property type="entry name" value="DNA_brk_join_enz"/>
</dbReference>
<dbReference type="InterPro" id="IPR025166">
    <property type="entry name" value="Integrase_DNA_bind_dom"/>
</dbReference>
<comment type="caution">
    <text evidence="8">The sequence shown here is derived from an EMBL/GenBank/DDBJ whole genome shotgun (WGS) entry which is preliminary data.</text>
</comment>
<dbReference type="Gene3D" id="3.30.160.390">
    <property type="entry name" value="Integrase, DNA-binding domain"/>
    <property type="match status" value="1"/>
</dbReference>
<evidence type="ECO:0000256" key="4">
    <source>
        <dbReference type="ARBA" id="ARBA00023172"/>
    </source>
</evidence>
<dbReference type="Proteomes" id="UP000490535">
    <property type="component" value="Unassembled WGS sequence"/>
</dbReference>
<feature type="domain" description="Core-binding (CB)" evidence="7">
    <location>
        <begin position="104"/>
        <end position="184"/>
    </location>
</feature>
<feature type="domain" description="Tyr recombinase" evidence="6">
    <location>
        <begin position="216"/>
        <end position="395"/>
    </location>
</feature>
<dbReference type="InterPro" id="IPR013762">
    <property type="entry name" value="Integrase-like_cat_sf"/>
</dbReference>
<dbReference type="InterPro" id="IPR050808">
    <property type="entry name" value="Phage_Integrase"/>
</dbReference>
<protein>
    <recommendedName>
        <fullName evidence="10">Integrase</fullName>
    </recommendedName>
</protein>